<dbReference type="Proteomes" id="UP000551758">
    <property type="component" value="Unassembled WGS sequence"/>
</dbReference>
<organism evidence="1 2">
    <name type="scientific">Diceros bicornis minor</name>
    <name type="common">South-central black rhinoceros</name>
    <dbReference type="NCBI Taxonomy" id="77932"/>
    <lineage>
        <taxon>Eukaryota</taxon>
        <taxon>Metazoa</taxon>
        <taxon>Chordata</taxon>
        <taxon>Craniata</taxon>
        <taxon>Vertebrata</taxon>
        <taxon>Euteleostomi</taxon>
        <taxon>Mammalia</taxon>
        <taxon>Eutheria</taxon>
        <taxon>Laurasiatheria</taxon>
        <taxon>Perissodactyla</taxon>
        <taxon>Rhinocerotidae</taxon>
        <taxon>Diceros</taxon>
    </lineage>
</organism>
<gene>
    <name evidence="1" type="ORF">HPG69_005916</name>
</gene>
<comment type="caution">
    <text evidence="1">The sequence shown here is derived from an EMBL/GenBank/DDBJ whole genome shotgun (WGS) entry which is preliminary data.</text>
</comment>
<dbReference type="AlphaFoldDB" id="A0A7J7ESS7"/>
<feature type="non-terminal residue" evidence="1">
    <location>
        <position position="66"/>
    </location>
</feature>
<name>A0A7J7ESS7_DICBM</name>
<proteinExistence type="predicted"/>
<evidence type="ECO:0000313" key="1">
    <source>
        <dbReference type="EMBL" id="KAF5918875.1"/>
    </source>
</evidence>
<dbReference type="EMBL" id="JACDTQ010002427">
    <property type="protein sequence ID" value="KAF5918875.1"/>
    <property type="molecule type" value="Genomic_DNA"/>
</dbReference>
<keyword evidence="2" id="KW-1185">Reference proteome</keyword>
<sequence length="66" mass="7450">EGQDIPILEKKDVVGRAGGSFSPYVGTDITIMNDDTEFKRTLLSVRGAYVLLKHESQNEKRFLRPI</sequence>
<protein>
    <submittedName>
        <fullName evidence="1">Uncharacterized protein</fullName>
    </submittedName>
</protein>
<evidence type="ECO:0000313" key="2">
    <source>
        <dbReference type="Proteomes" id="UP000551758"/>
    </source>
</evidence>
<reference evidence="1 2" key="1">
    <citation type="journal article" date="2020" name="Mol. Biol. Evol.">
        <title>Interspecific Gene Flow and the Evolution of Specialization in Black and White Rhinoceros.</title>
        <authorList>
            <person name="Moodley Y."/>
            <person name="Westbury M.V."/>
            <person name="Russo I.M."/>
            <person name="Gopalakrishnan S."/>
            <person name="Rakotoarivelo A."/>
            <person name="Olsen R.A."/>
            <person name="Prost S."/>
            <person name="Tunstall T."/>
            <person name="Ryder O.A."/>
            <person name="Dalen L."/>
            <person name="Bruford M.W."/>
        </authorList>
    </citation>
    <scope>NUCLEOTIDE SEQUENCE [LARGE SCALE GENOMIC DNA]</scope>
    <source>
        <strain evidence="1">SBR-YM</strain>
        <tissue evidence="1">Skin</tissue>
    </source>
</reference>
<accession>A0A7J7ESS7</accession>